<reference evidence="1 2" key="1">
    <citation type="journal article" date="2018" name="Genome Biol. Evol.">
        <title>Partnering With a Pest: Genomes of Hemlock Woolly Adelgid Symbionts Reveal Atypical Nutritional Provisioning Patterns in Dual-Obligate Bacteria.</title>
        <authorList>
            <person name="Weglarz K.M."/>
            <person name="Havill N.P."/>
            <person name="Burke G.R."/>
            <person name="von Dohlen C.D."/>
        </authorList>
    </citation>
    <scope>NUCLEOTIDE SEQUENCE [LARGE SCALE GENOMIC DNA]</scope>
    <source>
        <strain evidence="1 2">HWA_ENA</strain>
    </source>
</reference>
<organism evidence="1 2">
    <name type="scientific">Candidatus Pseudomonas adelgestsugas</name>
    <dbReference type="NCBI Taxonomy" id="1302376"/>
    <lineage>
        <taxon>Bacteria</taxon>
        <taxon>Pseudomonadati</taxon>
        <taxon>Pseudomonadota</taxon>
        <taxon>Gammaproteobacteria</taxon>
        <taxon>Pseudomonadales</taxon>
        <taxon>Pseudomonadaceae</taxon>
        <taxon>Pseudomonas</taxon>
    </lineage>
</organism>
<protein>
    <submittedName>
        <fullName evidence="1">Uncharacterized protein</fullName>
    </submittedName>
</protein>
<keyword evidence="2" id="KW-1185">Reference proteome</keyword>
<dbReference type="EMBL" id="CP026512">
    <property type="protein sequence ID" value="QAX82126.1"/>
    <property type="molecule type" value="Genomic_DNA"/>
</dbReference>
<name>A0ABX5R9M4_9PSED</name>
<gene>
    <name evidence="1" type="ORF">C3B55_00814</name>
</gene>
<evidence type="ECO:0000313" key="1">
    <source>
        <dbReference type="EMBL" id="QAX82126.1"/>
    </source>
</evidence>
<proteinExistence type="predicted"/>
<accession>A0ABX5R9M4</accession>
<evidence type="ECO:0000313" key="2">
    <source>
        <dbReference type="Proteomes" id="UP000288953"/>
    </source>
</evidence>
<dbReference type="Proteomes" id="UP000288953">
    <property type="component" value="Chromosome"/>
</dbReference>
<sequence>MVTISMYYEILSLLYCIVIKRKTIDDAVRLKLIATLKLCDELSLLLAGLLIYKKTKLLYGGHKYYEVCACRN</sequence>